<evidence type="ECO:0000313" key="2">
    <source>
        <dbReference type="Proteomes" id="UP001202134"/>
    </source>
</evidence>
<name>A0ABT0KPK4_9GAMM</name>
<accession>A0ABT0KPK4</accession>
<reference evidence="1 2" key="1">
    <citation type="submission" date="2022-01" db="EMBL/GenBank/DDBJ databases">
        <title>Whole genome-based taxonomy of the Shewanellaceae.</title>
        <authorList>
            <person name="Martin-Rodriguez A.J."/>
        </authorList>
    </citation>
    <scope>NUCLEOTIDE SEQUENCE [LARGE SCALE GENOMIC DNA]</scope>
    <source>
        <strain evidence="1 2">DSM 24955</strain>
    </source>
</reference>
<sequence>MKFKNIAAFAHNFTHSYVSFENYVDGEFVFKDLKALAYESDDNLV</sequence>
<dbReference type="Proteomes" id="UP001202134">
    <property type="component" value="Unassembled WGS sequence"/>
</dbReference>
<evidence type="ECO:0000313" key="1">
    <source>
        <dbReference type="EMBL" id="MCL1045775.1"/>
    </source>
</evidence>
<proteinExistence type="predicted"/>
<dbReference type="EMBL" id="JAKIKU010000005">
    <property type="protein sequence ID" value="MCL1045775.1"/>
    <property type="molecule type" value="Genomic_DNA"/>
</dbReference>
<keyword evidence="2" id="KW-1185">Reference proteome</keyword>
<protein>
    <submittedName>
        <fullName evidence="1">Uncharacterized protein</fullName>
    </submittedName>
</protein>
<gene>
    <name evidence="1" type="ORF">L2737_10610</name>
</gene>
<organism evidence="1 2">
    <name type="scientific">Shewanella electrodiphila</name>
    <dbReference type="NCBI Taxonomy" id="934143"/>
    <lineage>
        <taxon>Bacteria</taxon>
        <taxon>Pseudomonadati</taxon>
        <taxon>Pseudomonadota</taxon>
        <taxon>Gammaproteobacteria</taxon>
        <taxon>Alteromonadales</taxon>
        <taxon>Shewanellaceae</taxon>
        <taxon>Shewanella</taxon>
    </lineage>
</organism>
<comment type="caution">
    <text evidence="1">The sequence shown here is derived from an EMBL/GenBank/DDBJ whole genome shotgun (WGS) entry which is preliminary data.</text>
</comment>
<dbReference type="RefSeq" id="WP_248955685.1">
    <property type="nucleotide sequence ID" value="NZ_JAKIKU010000005.1"/>
</dbReference>